<dbReference type="Gene3D" id="3.40.50.1390">
    <property type="entry name" value="Resolvase, N-terminal catalytic domain"/>
    <property type="match status" value="1"/>
</dbReference>
<dbReference type="Gene3D" id="3.90.1750.20">
    <property type="entry name" value="Putative Large Serine Recombinase, Chain B, Domain 2"/>
    <property type="match status" value="1"/>
</dbReference>
<evidence type="ECO:0000313" key="3">
    <source>
        <dbReference type="EMBL" id="NJR80267.1"/>
    </source>
</evidence>
<dbReference type="SUPFAM" id="SSF53041">
    <property type="entry name" value="Resolvase-like"/>
    <property type="match status" value="1"/>
</dbReference>
<evidence type="ECO:0000313" key="4">
    <source>
        <dbReference type="Proteomes" id="UP000732399"/>
    </source>
</evidence>
<keyword evidence="4" id="KW-1185">Reference proteome</keyword>
<name>A0ABX1CWF5_9SPHN</name>
<dbReference type="SMART" id="SM00857">
    <property type="entry name" value="Resolvase"/>
    <property type="match status" value="1"/>
</dbReference>
<dbReference type="InterPro" id="IPR050639">
    <property type="entry name" value="SSR_resolvase"/>
</dbReference>
<evidence type="ECO:0000259" key="2">
    <source>
        <dbReference type="PROSITE" id="PS51737"/>
    </source>
</evidence>
<comment type="caution">
    <text evidence="3">The sequence shown here is derived from an EMBL/GenBank/DDBJ whole genome shotgun (WGS) entry which is preliminary data.</text>
</comment>
<dbReference type="InterPro" id="IPR038109">
    <property type="entry name" value="DNA_bind_recomb_sf"/>
</dbReference>
<dbReference type="PROSITE" id="PS51736">
    <property type="entry name" value="RECOMBINASES_3"/>
    <property type="match status" value="1"/>
</dbReference>
<dbReference type="CDD" id="cd03768">
    <property type="entry name" value="SR_ResInv"/>
    <property type="match status" value="1"/>
</dbReference>
<dbReference type="InterPro" id="IPR011109">
    <property type="entry name" value="DNA_bind_recombinase_dom"/>
</dbReference>
<dbReference type="RefSeq" id="WP_168135825.1">
    <property type="nucleotide sequence ID" value="NZ_JAAVJH010000015.1"/>
</dbReference>
<reference evidence="3 4" key="1">
    <citation type="submission" date="2020-03" db="EMBL/GenBank/DDBJ databases">
        <authorList>
            <person name="Wang L."/>
            <person name="He N."/>
            <person name="Li Y."/>
            <person name="Fang Y."/>
            <person name="Zhang F."/>
        </authorList>
    </citation>
    <scope>NUCLEOTIDE SEQUENCE [LARGE SCALE GENOMIC DNA]</scope>
    <source>
        <strain evidence="3 4">36D10-4-7</strain>
    </source>
</reference>
<dbReference type="Pfam" id="PF00239">
    <property type="entry name" value="Resolvase"/>
    <property type="match status" value="1"/>
</dbReference>
<organism evidence="3 4">
    <name type="scientific">Sphingomonas corticis</name>
    <dbReference type="NCBI Taxonomy" id="2722791"/>
    <lineage>
        <taxon>Bacteria</taxon>
        <taxon>Pseudomonadati</taxon>
        <taxon>Pseudomonadota</taxon>
        <taxon>Alphaproteobacteria</taxon>
        <taxon>Sphingomonadales</taxon>
        <taxon>Sphingomonadaceae</taxon>
        <taxon>Sphingomonas</taxon>
    </lineage>
</organism>
<feature type="domain" description="Resolvase/invertase-type recombinase catalytic" evidence="1">
    <location>
        <begin position="13"/>
        <end position="165"/>
    </location>
</feature>
<dbReference type="PROSITE" id="PS51737">
    <property type="entry name" value="RECOMBINASE_DNA_BIND"/>
    <property type="match status" value="1"/>
</dbReference>
<dbReference type="EMBL" id="JAAVJH010000015">
    <property type="protein sequence ID" value="NJR80267.1"/>
    <property type="molecule type" value="Genomic_DNA"/>
</dbReference>
<dbReference type="InterPro" id="IPR036162">
    <property type="entry name" value="Resolvase-like_N_sf"/>
</dbReference>
<proteinExistence type="predicted"/>
<evidence type="ECO:0000259" key="1">
    <source>
        <dbReference type="PROSITE" id="PS51736"/>
    </source>
</evidence>
<dbReference type="PANTHER" id="PTHR30461">
    <property type="entry name" value="DNA-INVERTASE FROM LAMBDOID PROPHAGE"/>
    <property type="match status" value="1"/>
</dbReference>
<accession>A0ABX1CWF5</accession>
<dbReference type="Pfam" id="PF07508">
    <property type="entry name" value="Recombinase"/>
    <property type="match status" value="1"/>
</dbReference>
<gene>
    <name evidence="3" type="ORF">HBH26_16930</name>
</gene>
<dbReference type="Proteomes" id="UP000732399">
    <property type="component" value="Unassembled WGS sequence"/>
</dbReference>
<feature type="domain" description="Recombinase" evidence="2">
    <location>
        <begin position="173"/>
        <end position="287"/>
    </location>
</feature>
<sequence>MAAIVTSAERARRCAIYTRKSTDERLDRDYNTLESQRDVCSAYIRSQRHKGWLELGELYDDPAQSGGTLVRPALQRLMADIERGAVDVVVIYKIDRLTRSLGDFVRLMDLFERYEVSFVSITQSFDTSDSMGRLVLNILLTFAQFEREMAADRIRDKVAAMKRRGKWTGGPPPFGYDVVDGRLIPNAAEAETVNRVYRRFLELGSYVALRRELQEEGLRTKTWTNRKGVVTGGGVVSSGMVYNMLASRFYVGEVPHHGESFPGEHEAIVDRALWEEVQALRARRAMFKLDLGPSPNVLLGILHDGHGRRMTIADDSTRGRRYRYYISDQARWAARQGVKRLRAEAGELERLVLAALCTTLRDQSETRAALASLGSYEPATERLVAAGPAAAGRLARAPAERLRLMLTAVLARVEVTRSDVTLLVRCAELERLLAWNGTGVFRRDPTGSRRDDRVHVVRIPAVAVRIERTLALPLDRRDPASAADPSPSLVALIREARRAQAALDDDRTAPVAEVAARFRRQPGIFARLVRLNYLAPDIIAAILDGRQPPRLTRRVLLYASLPMDWAQQRTLLGFAPAAEVQLDEQRY</sequence>
<dbReference type="InterPro" id="IPR006119">
    <property type="entry name" value="Resolv_N"/>
</dbReference>
<protein>
    <submittedName>
        <fullName evidence="3">Recombinase family protein</fullName>
    </submittedName>
</protein>
<dbReference type="PANTHER" id="PTHR30461:SF23">
    <property type="entry name" value="DNA RECOMBINASE-RELATED"/>
    <property type="match status" value="1"/>
</dbReference>